<evidence type="ECO:0000313" key="1">
    <source>
        <dbReference type="EMBL" id="SFK21589.1"/>
    </source>
</evidence>
<dbReference type="STRING" id="52441.SAMN05216302_100227"/>
<dbReference type="AlphaFoldDB" id="A0A1I3XQH6"/>
<evidence type="ECO:0000313" key="2">
    <source>
        <dbReference type="Proteomes" id="UP000199533"/>
    </source>
</evidence>
<dbReference type="InterPro" id="IPR008886">
    <property type="entry name" value="UPF0227/Esterase_YqiA"/>
</dbReference>
<reference evidence="2" key="1">
    <citation type="submission" date="2016-10" db="EMBL/GenBank/DDBJ databases">
        <authorList>
            <person name="Varghese N."/>
            <person name="Submissions S."/>
        </authorList>
    </citation>
    <scope>NUCLEOTIDE SEQUENCE [LARGE SCALE GENOMIC DNA]</scope>
    <source>
        <strain evidence="2">Nm69</strain>
    </source>
</reference>
<dbReference type="InterPro" id="IPR029058">
    <property type="entry name" value="AB_hydrolase_fold"/>
</dbReference>
<dbReference type="PANTHER" id="PTHR35602">
    <property type="entry name" value="ESTERASE YQIA-RELATED"/>
    <property type="match status" value="1"/>
</dbReference>
<sequence>MPKSPLLLYLHGFNSSSQSHKASVMREYCKQHRPDIKLVIPQLPNYPLQAALLAQSLVDQHQHECQIGVVGSSLGGYLATWLNYNYGGKTVLINPAVKPFELLTNYLGEQTNPYSQESYILKKNTFKS</sequence>
<evidence type="ECO:0008006" key="3">
    <source>
        <dbReference type="Google" id="ProtNLM"/>
    </source>
</evidence>
<dbReference type="EMBL" id="FOSP01000002">
    <property type="protein sequence ID" value="SFK21589.1"/>
    <property type="molecule type" value="Genomic_DNA"/>
</dbReference>
<proteinExistence type="predicted"/>
<accession>A0A1I3XQH6</accession>
<dbReference type="Pfam" id="PF05728">
    <property type="entry name" value="UPF0227"/>
    <property type="match status" value="1"/>
</dbReference>
<keyword evidence="2" id="KW-1185">Reference proteome</keyword>
<dbReference type="Gene3D" id="3.40.50.1820">
    <property type="entry name" value="alpha/beta hydrolase"/>
    <property type="match status" value="1"/>
</dbReference>
<gene>
    <name evidence="1" type="ORF">SAMN05216302_100227</name>
</gene>
<protein>
    <recommendedName>
        <fullName evidence="3">Esterase</fullName>
    </recommendedName>
</protein>
<name>A0A1I3XQH6_9PROT</name>
<organism evidence="1 2">
    <name type="scientific">Nitrosomonas aestuarii</name>
    <dbReference type="NCBI Taxonomy" id="52441"/>
    <lineage>
        <taxon>Bacteria</taxon>
        <taxon>Pseudomonadati</taxon>
        <taxon>Pseudomonadota</taxon>
        <taxon>Betaproteobacteria</taxon>
        <taxon>Nitrosomonadales</taxon>
        <taxon>Nitrosomonadaceae</taxon>
        <taxon>Nitrosomonas</taxon>
    </lineage>
</organism>
<dbReference type="SUPFAM" id="SSF53474">
    <property type="entry name" value="alpha/beta-Hydrolases"/>
    <property type="match status" value="1"/>
</dbReference>
<dbReference type="PANTHER" id="PTHR35602:SF3">
    <property type="entry name" value="ESTERASE YQIA"/>
    <property type="match status" value="1"/>
</dbReference>
<dbReference type="Proteomes" id="UP000199533">
    <property type="component" value="Unassembled WGS sequence"/>
</dbReference>